<name>A0A068WXC4_ECHGR</name>
<evidence type="ECO:0000313" key="2">
    <source>
        <dbReference type="Proteomes" id="UP000492820"/>
    </source>
</evidence>
<reference evidence="1 2" key="1">
    <citation type="journal article" date="2013" name="Nature">
        <title>The genomes of four tapeworm species reveal adaptations to parasitism.</title>
        <authorList>
            <person name="Tsai I.J."/>
            <person name="Zarowiecki M."/>
            <person name="Holroyd N."/>
            <person name="Garciarrubio A."/>
            <person name="Sanchez-Flores A."/>
            <person name="Brooks K.L."/>
            <person name="Tracey A."/>
            <person name="Bobes R.J."/>
            <person name="Fragoso G."/>
            <person name="Sciutto E."/>
            <person name="Aslett M."/>
            <person name="Beasley H."/>
            <person name="Bennett H.M."/>
            <person name="Cai J."/>
            <person name="Camicia F."/>
            <person name="Clark R."/>
            <person name="Cucher M."/>
            <person name="De Silva N."/>
            <person name="Day T.A."/>
            <person name="Deplazes P."/>
            <person name="Estrada K."/>
            <person name="Fernandez C."/>
            <person name="Holland P.W."/>
            <person name="Hou J."/>
            <person name="Hu S."/>
            <person name="Huckvale T."/>
            <person name="Hung S.S."/>
            <person name="Kamenetzky L."/>
            <person name="Keane J.A."/>
            <person name="Kiss F."/>
            <person name="Koziol U."/>
            <person name="Lambert O."/>
            <person name="Liu K."/>
            <person name="Luo X."/>
            <person name="Luo Y."/>
            <person name="Macchiaroli N."/>
            <person name="Nichol S."/>
            <person name="Paps J."/>
            <person name="Parkinson J."/>
            <person name="Pouchkina-Stantcheva N."/>
            <person name="Riddiford N."/>
            <person name="Rosenzvit M."/>
            <person name="Salinas G."/>
            <person name="Wasmuth J.D."/>
            <person name="Zamanian M."/>
            <person name="Zheng Y."/>
            <person name="Cai X."/>
            <person name="Soberon X."/>
            <person name="Olson P.D."/>
            <person name="Laclette J.P."/>
            <person name="Brehm K."/>
            <person name="Berriman M."/>
            <person name="Garciarrubio A."/>
            <person name="Bobes R.J."/>
            <person name="Fragoso G."/>
            <person name="Sanchez-Flores A."/>
            <person name="Estrada K."/>
            <person name="Cevallos M.A."/>
            <person name="Morett E."/>
            <person name="Gonzalez V."/>
            <person name="Portillo T."/>
            <person name="Ochoa-Leyva A."/>
            <person name="Jose M.V."/>
            <person name="Sciutto E."/>
            <person name="Landa A."/>
            <person name="Jimenez L."/>
            <person name="Valdes V."/>
            <person name="Carrero J.C."/>
            <person name="Larralde C."/>
            <person name="Morales-Montor J."/>
            <person name="Limon-Lason J."/>
            <person name="Soberon X."/>
            <person name="Laclette J.P."/>
        </authorList>
    </citation>
    <scope>NUCLEOTIDE SEQUENCE [LARGE SCALE GENOMIC DNA]</scope>
</reference>
<reference evidence="1" key="2">
    <citation type="submission" date="2014-06" db="EMBL/GenBank/DDBJ databases">
        <authorList>
            <person name="Aslett M."/>
        </authorList>
    </citation>
    <scope>NUCLEOTIDE SEQUENCE</scope>
</reference>
<proteinExistence type="predicted"/>
<dbReference type="EMBL" id="LK028589">
    <property type="protein sequence ID" value="CDS23160.1"/>
    <property type="molecule type" value="Genomic_DNA"/>
</dbReference>
<dbReference type="Proteomes" id="UP000492820">
    <property type="component" value="Unassembled WGS sequence"/>
</dbReference>
<accession>A0A068WXC4</accession>
<evidence type="ECO:0000313" key="3">
    <source>
        <dbReference type="WBParaSite" id="EgrG_001092200"/>
    </source>
</evidence>
<evidence type="ECO:0000313" key="1">
    <source>
        <dbReference type="EMBL" id="CDS23160.1"/>
    </source>
</evidence>
<reference evidence="3" key="3">
    <citation type="submission" date="2020-10" db="UniProtKB">
        <authorList>
            <consortium name="WormBaseParasite"/>
        </authorList>
    </citation>
    <scope>IDENTIFICATION</scope>
</reference>
<organism evidence="1">
    <name type="scientific">Echinococcus granulosus</name>
    <name type="common">Hydatid tapeworm</name>
    <dbReference type="NCBI Taxonomy" id="6210"/>
    <lineage>
        <taxon>Eukaryota</taxon>
        <taxon>Metazoa</taxon>
        <taxon>Spiralia</taxon>
        <taxon>Lophotrochozoa</taxon>
        <taxon>Platyhelminthes</taxon>
        <taxon>Cestoda</taxon>
        <taxon>Eucestoda</taxon>
        <taxon>Cyclophyllidea</taxon>
        <taxon>Taeniidae</taxon>
        <taxon>Echinococcus</taxon>
        <taxon>Echinococcus granulosus group</taxon>
    </lineage>
</organism>
<gene>
    <name evidence="1" type="ORF">EgrG_001092200</name>
</gene>
<sequence length="71" mass="8391">MDRRWGQLEVSTLCPSRVRDMWLKLRKPVGFSPYFCMEMNGFPLHSLRYKSSLTTLGTSKRPETWMFTTSI</sequence>
<dbReference type="AlphaFoldDB" id="A0A068WXC4"/>
<dbReference type="WBParaSite" id="EgrG_001092200">
    <property type="protein sequence ID" value="EgrG_001092200"/>
    <property type="gene ID" value="EgrG_001092200"/>
</dbReference>
<protein>
    <submittedName>
        <fullName evidence="3">Ovule protein</fullName>
    </submittedName>
</protein>